<comment type="caution">
    <text evidence="3">The sequence shown here is derived from an EMBL/GenBank/DDBJ whole genome shotgun (WGS) entry which is preliminary data.</text>
</comment>
<dbReference type="InterPro" id="IPR011034">
    <property type="entry name" value="Formyl_transferase-like_C_sf"/>
</dbReference>
<evidence type="ECO:0000313" key="3">
    <source>
        <dbReference type="EMBL" id="MFD2705618.1"/>
    </source>
</evidence>
<dbReference type="PANTHER" id="PTHR11138">
    <property type="entry name" value="METHIONYL-TRNA FORMYLTRANSFERASE"/>
    <property type="match status" value="1"/>
</dbReference>
<reference evidence="4" key="1">
    <citation type="journal article" date="2019" name="Int. J. Syst. Evol. Microbiol.">
        <title>The Global Catalogue of Microorganisms (GCM) 10K type strain sequencing project: providing services to taxonomists for standard genome sequencing and annotation.</title>
        <authorList>
            <consortium name="The Broad Institute Genomics Platform"/>
            <consortium name="The Broad Institute Genome Sequencing Center for Infectious Disease"/>
            <person name="Wu L."/>
            <person name="Ma J."/>
        </authorList>
    </citation>
    <scope>NUCLEOTIDE SEQUENCE [LARGE SCALE GENOMIC DNA]</scope>
    <source>
        <strain evidence="4">KCTC 33792</strain>
    </source>
</reference>
<evidence type="ECO:0000313" key="4">
    <source>
        <dbReference type="Proteomes" id="UP001597520"/>
    </source>
</evidence>
<dbReference type="RefSeq" id="WP_380713226.1">
    <property type="nucleotide sequence ID" value="NZ_JBHUML010000002.1"/>
</dbReference>
<dbReference type="PANTHER" id="PTHR11138:SF5">
    <property type="entry name" value="METHIONYL-TRNA FORMYLTRANSFERASE, MITOCHONDRIAL"/>
    <property type="match status" value="1"/>
</dbReference>
<dbReference type="Proteomes" id="UP001597520">
    <property type="component" value="Unassembled WGS sequence"/>
</dbReference>
<dbReference type="Gene3D" id="3.40.50.12230">
    <property type="match status" value="1"/>
</dbReference>
<dbReference type="Pfam" id="PF02911">
    <property type="entry name" value="Formyl_trans_C"/>
    <property type="match status" value="1"/>
</dbReference>
<dbReference type="SUPFAM" id="SSF50486">
    <property type="entry name" value="FMT C-terminal domain-like"/>
    <property type="match status" value="1"/>
</dbReference>
<dbReference type="InterPro" id="IPR036477">
    <property type="entry name" value="Formyl_transf_N_sf"/>
</dbReference>
<gene>
    <name evidence="3" type="ORF">ACFSUB_09065</name>
</gene>
<dbReference type="InterPro" id="IPR005793">
    <property type="entry name" value="Formyl_trans_C"/>
</dbReference>
<name>A0ABW5T0V6_9BACI</name>
<proteinExistence type="predicted"/>
<dbReference type="InterPro" id="IPR002376">
    <property type="entry name" value="Formyl_transf_N"/>
</dbReference>
<feature type="domain" description="Formyl transferase C-terminal" evidence="2">
    <location>
        <begin position="207"/>
        <end position="291"/>
    </location>
</feature>
<evidence type="ECO:0000259" key="1">
    <source>
        <dbReference type="Pfam" id="PF00551"/>
    </source>
</evidence>
<keyword evidence="4" id="KW-1185">Reference proteome</keyword>
<organism evidence="3 4">
    <name type="scientific">Salibacterium lacus</name>
    <dbReference type="NCBI Taxonomy" id="1898109"/>
    <lineage>
        <taxon>Bacteria</taxon>
        <taxon>Bacillati</taxon>
        <taxon>Bacillota</taxon>
        <taxon>Bacilli</taxon>
        <taxon>Bacillales</taxon>
        <taxon>Bacillaceae</taxon>
    </lineage>
</organism>
<dbReference type="EMBL" id="JBHUML010000002">
    <property type="protein sequence ID" value="MFD2705618.1"/>
    <property type="molecule type" value="Genomic_DNA"/>
</dbReference>
<evidence type="ECO:0000259" key="2">
    <source>
        <dbReference type="Pfam" id="PF02911"/>
    </source>
</evidence>
<dbReference type="SUPFAM" id="SSF53328">
    <property type="entry name" value="Formyltransferase"/>
    <property type="match status" value="1"/>
</dbReference>
<feature type="domain" description="Formyl transferase N-terminal" evidence="1">
    <location>
        <begin position="6"/>
        <end position="179"/>
    </location>
</feature>
<dbReference type="CDD" id="cd08702">
    <property type="entry name" value="Arna_FMT_C"/>
    <property type="match status" value="1"/>
</dbReference>
<dbReference type="Pfam" id="PF00551">
    <property type="entry name" value="Formyl_trans_N"/>
    <property type="match status" value="1"/>
</dbReference>
<sequence length="302" mass="34557">METLNIVFIGCVETSYQLLNHLLENANDRVKIVGVVTKESSTFHSDFQSLKPLAARFNIPLFNYNQNKTEMNDWLKHIKPDIIYCFGWSHLLNEDTLSIPEKGVIGFHPTKLPENRGRHPIVWTLALGLNETASTFFYMKENADDGEIISQSIIPLENRENARTLYNKIIHTAKDQMIEMTYHLAKDNVTPVIQNDSHANYWRKRCKEDGRIDWRMSTAAIDRLVRALTSPYIGAHVEYQTQEIKVLEAFPVEVSNKTLVNIEPGKVVAVNGSRIQVKCSDGIIELIEHDFQTLPEAGEYLM</sequence>
<accession>A0ABW5T0V6</accession>
<protein>
    <submittedName>
        <fullName evidence="3">Formyltransferase family protein</fullName>
    </submittedName>
</protein>